<dbReference type="InterPro" id="IPR000014">
    <property type="entry name" value="PAS"/>
</dbReference>
<dbReference type="InterPro" id="IPR005467">
    <property type="entry name" value="His_kinase_dom"/>
</dbReference>
<dbReference type="PANTHER" id="PTHR43547">
    <property type="entry name" value="TWO-COMPONENT HISTIDINE KINASE"/>
    <property type="match status" value="1"/>
</dbReference>
<dbReference type="PROSITE" id="PS50109">
    <property type="entry name" value="HIS_KIN"/>
    <property type="match status" value="1"/>
</dbReference>
<dbReference type="SMART" id="SM00387">
    <property type="entry name" value="HATPase_c"/>
    <property type="match status" value="1"/>
</dbReference>
<accession>A0A8D5FJV1</accession>
<gene>
    <name evidence="17" type="primary">citS</name>
    <name evidence="17" type="ORF">DGMP_36450</name>
</gene>
<keyword evidence="9 17" id="KW-0418">Kinase</keyword>
<keyword evidence="12" id="KW-0902">Two-component regulatory system</keyword>
<dbReference type="Proteomes" id="UP000826725">
    <property type="component" value="Chromosome"/>
</dbReference>
<organism evidence="17 18">
    <name type="scientific">Desulfomarina profundi</name>
    <dbReference type="NCBI Taxonomy" id="2772557"/>
    <lineage>
        <taxon>Bacteria</taxon>
        <taxon>Pseudomonadati</taxon>
        <taxon>Thermodesulfobacteriota</taxon>
        <taxon>Desulfobulbia</taxon>
        <taxon>Desulfobulbales</taxon>
        <taxon>Desulfobulbaceae</taxon>
        <taxon>Desulfomarina</taxon>
    </lineage>
</organism>
<dbReference type="InterPro" id="IPR013767">
    <property type="entry name" value="PAS_fold"/>
</dbReference>
<keyword evidence="4" id="KW-1003">Cell membrane</keyword>
<dbReference type="GO" id="GO:0000155">
    <property type="term" value="F:phosphorelay sensor kinase activity"/>
    <property type="evidence" value="ECO:0007669"/>
    <property type="project" value="TreeGrafter"/>
</dbReference>
<evidence type="ECO:0000259" key="15">
    <source>
        <dbReference type="PROSITE" id="PS50109"/>
    </source>
</evidence>
<evidence type="ECO:0000256" key="7">
    <source>
        <dbReference type="ARBA" id="ARBA00022692"/>
    </source>
</evidence>
<dbReference type="Pfam" id="PF02518">
    <property type="entry name" value="HATPase_c"/>
    <property type="match status" value="1"/>
</dbReference>
<evidence type="ECO:0000256" key="1">
    <source>
        <dbReference type="ARBA" id="ARBA00000085"/>
    </source>
</evidence>
<evidence type="ECO:0000256" key="12">
    <source>
        <dbReference type="ARBA" id="ARBA00023012"/>
    </source>
</evidence>
<evidence type="ECO:0000313" key="17">
    <source>
        <dbReference type="EMBL" id="BCL62952.1"/>
    </source>
</evidence>
<dbReference type="PANTHER" id="PTHR43547:SF3">
    <property type="entry name" value="SENSOR PROTEIN CITS"/>
    <property type="match status" value="1"/>
</dbReference>
<reference evidence="17" key="1">
    <citation type="submission" date="2020-09" db="EMBL/GenBank/DDBJ databases">
        <title>Desulfogranum mesoprofundum gen. nov., sp. nov., a novel mesophilic, sulfate-reducing chemolithoautotroph isolated from a deep-sea hydrothermal vent chimney in the Suiyo Seamount.</title>
        <authorList>
            <person name="Hashimoto Y."/>
            <person name="Nakagawa S."/>
        </authorList>
    </citation>
    <scope>NUCLEOTIDE SEQUENCE</scope>
    <source>
        <strain evidence="17">KT2</strain>
    </source>
</reference>
<dbReference type="PROSITE" id="PS50112">
    <property type="entry name" value="PAS"/>
    <property type="match status" value="1"/>
</dbReference>
<evidence type="ECO:0000256" key="11">
    <source>
        <dbReference type="ARBA" id="ARBA00022989"/>
    </source>
</evidence>
<dbReference type="EC" id="2.7.13.3" evidence="3"/>
<comment type="subcellular location">
    <subcellularLocation>
        <location evidence="2">Cell membrane</location>
        <topology evidence="2">Multi-pass membrane protein</topology>
    </subcellularLocation>
</comment>
<dbReference type="Pfam" id="PF14689">
    <property type="entry name" value="SPOB_a"/>
    <property type="match status" value="1"/>
</dbReference>
<dbReference type="CDD" id="cd00130">
    <property type="entry name" value="PAS"/>
    <property type="match status" value="1"/>
</dbReference>
<evidence type="ECO:0000259" key="16">
    <source>
        <dbReference type="PROSITE" id="PS50112"/>
    </source>
</evidence>
<evidence type="ECO:0000256" key="14">
    <source>
        <dbReference type="SAM" id="Phobius"/>
    </source>
</evidence>
<evidence type="ECO:0000256" key="8">
    <source>
        <dbReference type="ARBA" id="ARBA00022741"/>
    </source>
</evidence>
<dbReference type="InterPro" id="IPR033463">
    <property type="entry name" value="sCache_3"/>
</dbReference>
<feature type="domain" description="PAS" evidence="16">
    <location>
        <begin position="218"/>
        <end position="258"/>
    </location>
</feature>
<dbReference type="InterPro" id="IPR039506">
    <property type="entry name" value="SPOB_a"/>
</dbReference>
<evidence type="ECO:0000256" key="9">
    <source>
        <dbReference type="ARBA" id="ARBA00022777"/>
    </source>
</evidence>
<dbReference type="GO" id="GO:0006355">
    <property type="term" value="P:regulation of DNA-templated transcription"/>
    <property type="evidence" value="ECO:0007669"/>
    <property type="project" value="InterPro"/>
</dbReference>
<dbReference type="InterPro" id="IPR003594">
    <property type="entry name" value="HATPase_dom"/>
</dbReference>
<keyword evidence="18" id="KW-1185">Reference proteome</keyword>
<proteinExistence type="predicted"/>
<dbReference type="EMBL" id="AP024086">
    <property type="protein sequence ID" value="BCL62952.1"/>
    <property type="molecule type" value="Genomic_DNA"/>
</dbReference>
<comment type="catalytic activity">
    <reaction evidence="1">
        <text>ATP + protein L-histidine = ADP + protein N-phospho-L-histidine.</text>
        <dbReference type="EC" id="2.7.13.3"/>
    </reaction>
</comment>
<evidence type="ECO:0000256" key="5">
    <source>
        <dbReference type="ARBA" id="ARBA00022553"/>
    </source>
</evidence>
<feature type="transmembrane region" description="Helical" evidence="14">
    <location>
        <begin position="177"/>
        <end position="197"/>
    </location>
</feature>
<keyword evidence="10" id="KW-0067">ATP-binding</keyword>
<keyword evidence="8" id="KW-0547">Nucleotide-binding</keyword>
<name>A0A8D5FJV1_9BACT</name>
<dbReference type="Pfam" id="PF17203">
    <property type="entry name" value="sCache_3_2"/>
    <property type="match status" value="1"/>
</dbReference>
<evidence type="ECO:0000256" key="13">
    <source>
        <dbReference type="ARBA" id="ARBA00023136"/>
    </source>
</evidence>
<evidence type="ECO:0000256" key="4">
    <source>
        <dbReference type="ARBA" id="ARBA00022475"/>
    </source>
</evidence>
<protein>
    <recommendedName>
        <fullName evidence="3">histidine kinase</fullName>
        <ecNumber evidence="3">2.7.13.3</ecNumber>
    </recommendedName>
</protein>
<evidence type="ECO:0000313" key="18">
    <source>
        <dbReference type="Proteomes" id="UP000826725"/>
    </source>
</evidence>
<keyword evidence="7 14" id="KW-0812">Transmembrane</keyword>
<evidence type="ECO:0000256" key="3">
    <source>
        <dbReference type="ARBA" id="ARBA00012438"/>
    </source>
</evidence>
<dbReference type="FunFam" id="3.30.450.20:FF:000018">
    <property type="entry name" value="Sensor histidine kinase DcuS"/>
    <property type="match status" value="1"/>
</dbReference>
<dbReference type="GO" id="GO:0005886">
    <property type="term" value="C:plasma membrane"/>
    <property type="evidence" value="ECO:0007669"/>
    <property type="project" value="UniProtKB-SubCell"/>
</dbReference>
<evidence type="ECO:0000256" key="2">
    <source>
        <dbReference type="ARBA" id="ARBA00004651"/>
    </source>
</evidence>
<feature type="domain" description="Histidine kinase" evidence="15">
    <location>
        <begin position="342"/>
        <end position="537"/>
    </location>
</feature>
<keyword evidence="11 14" id="KW-1133">Transmembrane helix</keyword>
<keyword evidence="13 14" id="KW-0472">Membrane</keyword>
<sequence length="538" mass="59141">MKMFPNGFRPRKLQTKMVLLILCLILCIVGVGGFFSLKLISSILEEQMGSRALKVSQTVSLIPEIKRDLEQGDLAHSSIQDIVEKIRRTTRAQFIVVGDREGRRYSHPVPERIGRFMVGGDNRLALEEGKSYVSKATGTLGPSIRGKVPVFNDEGKIIGIVSVGYLVQNVNSIIRGYHIKIIAFLVAAVLFGIAVTIKITDQFKKAIFGLEPDEIASLLQERTTTLETIREGVLAVDSEGRITTINQAAFETLGIDEDAGILGRLITEILPGTRIPEVLRTGESQLDSEFMVGDKEIIANRIPIISNGRITGVVSSFRNKDELDILARKFSEIKKYTEMLRVQTHEYSNKLYTISGLIQLGAYQEAVDLIGSETSGYQALINSLMDIVPDPILAGTLLGKYNKAKELKVDLRIDPDSSMIDVPGGIKRERLVTIISNILDNGFDAVLNNGRAKREVKLAMTDLGNDLIFEFDDSGNGVPEEDWEKIFTKGFTTKNRPGHGMGLFLVEKALSALHGSISVGSSELGGAAFTVIIPKHRE</sequence>
<dbReference type="KEGG" id="dbk:DGMP_36450"/>
<evidence type="ECO:0000256" key="6">
    <source>
        <dbReference type="ARBA" id="ARBA00022679"/>
    </source>
</evidence>
<keyword evidence="5" id="KW-0597">Phosphoprotein</keyword>
<dbReference type="Pfam" id="PF00989">
    <property type="entry name" value="PAS"/>
    <property type="match status" value="1"/>
</dbReference>
<dbReference type="RefSeq" id="WP_228855255.1">
    <property type="nucleotide sequence ID" value="NZ_AP024086.1"/>
</dbReference>
<keyword evidence="6" id="KW-0808">Transferase</keyword>
<dbReference type="AlphaFoldDB" id="A0A8D5FJV1"/>
<evidence type="ECO:0000256" key="10">
    <source>
        <dbReference type="ARBA" id="ARBA00022840"/>
    </source>
</evidence>
<dbReference type="SMART" id="SM00091">
    <property type="entry name" value="PAS"/>
    <property type="match status" value="1"/>
</dbReference>
<dbReference type="GO" id="GO:0005524">
    <property type="term" value="F:ATP binding"/>
    <property type="evidence" value="ECO:0007669"/>
    <property type="project" value="UniProtKB-KW"/>
</dbReference>